<dbReference type="PANTHER" id="PTHR46847:SF1">
    <property type="entry name" value="D-ALLOSE-BINDING PERIPLASMIC PROTEIN-RELATED"/>
    <property type="match status" value="1"/>
</dbReference>
<comment type="subcellular location">
    <subcellularLocation>
        <location evidence="1">Cell envelope</location>
    </subcellularLocation>
</comment>
<feature type="domain" description="Periplasmic binding protein" evidence="4">
    <location>
        <begin position="93"/>
        <end position="333"/>
    </location>
</feature>
<dbReference type="InterPro" id="IPR025997">
    <property type="entry name" value="SBP_2_dom"/>
</dbReference>
<evidence type="ECO:0000256" key="1">
    <source>
        <dbReference type="ARBA" id="ARBA00004196"/>
    </source>
</evidence>
<sequence length="384" mass="43226">MQNTIQGRVCPRLPFGVTLLLVIMLPALLAISTTLRAAGLGDYWSVDQYYSMHPDQKPWLDELVHAVQQDPVGVPAALRQKTIRIAQVYPGLQASSYWSDSENALTGRLDALGIRYWLETRYTAPNTQFDEQIRQIHELLAWKPDYLIYTLDSPRQKLIVERLVQNTDTRLILQNITTPLKAWDKRQPFMYVGFDHAEGAQILAQQFRDRFPDQADYGVLFRSKGLVSQMRGVNFIQAQPAAHRLRSSFYSDSSREGGRVAALQMLRESPQLDYIYACSTDLALGVLDALAELDRQDVMVNGWGGGPEEIEQLRAGSLPLVLMRMSDESGIAIAEAIRRELLGLPVPLVYAGRFTVLHKGMSDASIREQEARAHRYSGVHSNGN</sequence>
<dbReference type="GO" id="GO:0030313">
    <property type="term" value="C:cell envelope"/>
    <property type="evidence" value="ECO:0007669"/>
    <property type="project" value="UniProtKB-SubCell"/>
</dbReference>
<evidence type="ECO:0000256" key="3">
    <source>
        <dbReference type="ARBA" id="ARBA00022729"/>
    </source>
</evidence>
<dbReference type="Pfam" id="PF13407">
    <property type="entry name" value="Peripla_BP_4"/>
    <property type="match status" value="1"/>
</dbReference>
<dbReference type="Proteomes" id="UP000242133">
    <property type="component" value="Unassembled WGS sequence"/>
</dbReference>
<evidence type="ECO:0000313" key="6">
    <source>
        <dbReference type="Proteomes" id="UP000242133"/>
    </source>
</evidence>
<dbReference type="SUPFAM" id="SSF53822">
    <property type="entry name" value="Periplasmic binding protein-like I"/>
    <property type="match status" value="1"/>
</dbReference>
<keyword evidence="3" id="KW-0732">Signal</keyword>
<evidence type="ECO:0000259" key="4">
    <source>
        <dbReference type="Pfam" id="PF13407"/>
    </source>
</evidence>
<name>A0A2P8F0J7_9GAMM</name>
<dbReference type="GO" id="GO:0055085">
    <property type="term" value="P:transmembrane transport"/>
    <property type="evidence" value="ECO:0007669"/>
    <property type="project" value="UniProtKB-ARBA"/>
</dbReference>
<reference evidence="5 6" key="1">
    <citation type="submission" date="2018-03" db="EMBL/GenBank/DDBJ databases">
        <title>Genomic Encyclopedia of Archaeal and Bacterial Type Strains, Phase II (KMG-II): from individual species to whole genera.</title>
        <authorList>
            <person name="Goeker M."/>
        </authorList>
    </citation>
    <scope>NUCLEOTIDE SEQUENCE [LARGE SCALE GENOMIC DNA]</scope>
    <source>
        <strain evidence="5 6">DSM 17586</strain>
    </source>
</reference>
<dbReference type="RefSeq" id="WP_106591022.1">
    <property type="nucleotide sequence ID" value="NZ_PYGI01000005.1"/>
</dbReference>
<gene>
    <name evidence="5" type="ORF">CLV44_105132</name>
</gene>
<proteinExistence type="inferred from homology"/>
<keyword evidence="6" id="KW-1185">Reference proteome</keyword>
<accession>A0A2P8F0J7</accession>
<dbReference type="AlphaFoldDB" id="A0A2P8F0J7"/>
<comment type="similarity">
    <text evidence="2">Belongs to the bacterial solute-binding protein 2 family.</text>
</comment>
<dbReference type="Gene3D" id="3.40.50.2300">
    <property type="match status" value="2"/>
</dbReference>
<dbReference type="PANTHER" id="PTHR46847">
    <property type="entry name" value="D-ALLOSE-BINDING PERIPLASMIC PROTEIN-RELATED"/>
    <property type="match status" value="1"/>
</dbReference>
<dbReference type="EMBL" id="PYGI01000005">
    <property type="protein sequence ID" value="PSL15237.1"/>
    <property type="molecule type" value="Genomic_DNA"/>
</dbReference>
<protein>
    <submittedName>
        <fullName evidence="5">Monosaccharide ABC transporter substrate-binding protein (CUT2 family)</fullName>
    </submittedName>
</protein>
<dbReference type="GO" id="GO:0030246">
    <property type="term" value="F:carbohydrate binding"/>
    <property type="evidence" value="ECO:0007669"/>
    <property type="project" value="UniProtKB-ARBA"/>
</dbReference>
<evidence type="ECO:0000256" key="2">
    <source>
        <dbReference type="ARBA" id="ARBA00007639"/>
    </source>
</evidence>
<evidence type="ECO:0000313" key="5">
    <source>
        <dbReference type="EMBL" id="PSL15237.1"/>
    </source>
</evidence>
<comment type="caution">
    <text evidence="5">The sequence shown here is derived from an EMBL/GenBank/DDBJ whole genome shotgun (WGS) entry which is preliminary data.</text>
</comment>
<dbReference type="OrthoDB" id="9784024at2"/>
<organism evidence="5 6">
    <name type="scientific">Marinobacterium halophilum</name>
    <dbReference type="NCBI Taxonomy" id="267374"/>
    <lineage>
        <taxon>Bacteria</taxon>
        <taxon>Pseudomonadati</taxon>
        <taxon>Pseudomonadota</taxon>
        <taxon>Gammaproteobacteria</taxon>
        <taxon>Oceanospirillales</taxon>
        <taxon>Oceanospirillaceae</taxon>
        <taxon>Marinobacterium</taxon>
    </lineage>
</organism>
<dbReference type="InterPro" id="IPR028082">
    <property type="entry name" value="Peripla_BP_I"/>
</dbReference>